<dbReference type="GO" id="GO:0003676">
    <property type="term" value="F:nucleic acid binding"/>
    <property type="evidence" value="ECO:0007669"/>
    <property type="project" value="InterPro"/>
</dbReference>
<dbReference type="GO" id="GO:0036297">
    <property type="term" value="P:interstrand cross-link repair"/>
    <property type="evidence" value="ECO:0007669"/>
    <property type="project" value="TreeGrafter"/>
</dbReference>
<dbReference type="OrthoDB" id="9815222at2"/>
<dbReference type="InterPro" id="IPR027417">
    <property type="entry name" value="P-loop_NTPase"/>
</dbReference>
<dbReference type="PANTHER" id="PTHR47957:SF3">
    <property type="entry name" value="ATP-DEPENDENT HELICASE HRQ1"/>
    <property type="match status" value="1"/>
</dbReference>
<dbReference type="PANTHER" id="PTHR47957">
    <property type="entry name" value="ATP-DEPENDENT HELICASE HRQ1"/>
    <property type="match status" value="1"/>
</dbReference>
<dbReference type="PROSITE" id="PS51192">
    <property type="entry name" value="HELICASE_ATP_BIND_1"/>
    <property type="match status" value="1"/>
</dbReference>
<name>F4QP21_9CAUL</name>
<sequence>MKPFAILSDIRARAVEAVLSQSGLTHEGLKTHLRSVMSGPPGSQSVLLQEPIIEGAHPFVTAPFALGNMPKPVLDPRFVKVLDGLAPTDDYRFPATRRPFRHQYAAWEQLSAKGDPQSVLVTSGTGSGKTECFLFPILSDLVTQAEQTTQRLEGVQAIMLYPLNALIESQKERLSAWTAPFAGKIRYCLYNGDLPKTAPASDHRRTPEQVVDRNQLRASPPSVLVTNVTMLEYMLSRADDQPIIEKSKGKLKWIVLDEAHSLVGAAAAEIALLLRRVLLAFETEPEQVHFVATSATIGSGPDILQTLQRFLAEVAGIADAKVHVIEGDRQMPGKPARAPLKAVDLEVADPGYLYDFLGSDPDVWGFIERLHKGTQSLEQAGRIGKRFGLDGEAFINLLTRAERIAPDTGEPVRLAPVRIHAFERAVPGVWSCLNPECRGRPENWPFGRLFTEKANTCPDCQAPVLEAINCMECGEPFLDAEEDLETGKLVSPVRIAVRDEFDLDADTEAPPEETGEGEKDNREIFAPAANPHMLLAANPTGRARPLNLNKQTWNVEDKGGEGRRTFLCEEFPIDERCPCCQVKAKAKTSIYQLVRPMRFGAPFLIGNAAPLLVEGVDPATSVSGVLPSDGRRLLSFTDSRQGTARLSAKIQAEAERNFVRSFVYHSVQASMAASPEESTLDALKAELSELEDAYEASRMPILEGIIQDRKQALLKLTSGSTDGIAWDVLVDRLASRPEVEAWIKDVWEPRDPELFSEPRKLARFLLLREFARRPRKANSLETLGLARLRLPSIDGLTSAPAVFARQGKSVDDWKDFLYAMVTHFVRSYSAIGVSRSEQHWLMPNVSLHSLLPPDQTANGDKRRQTWPSIRRVRGQMAGPLMWLLRGLVLRQDEAADKDDLDECMRMAWHNLQPVFGNDPEHRALDFTKTWIAPVKQAYVCQITRRLLDRTPFGITPYGRFERAEEKLKVLPVSMPTHPAPQLGQVDVQLGAQKIKTWLQSGPEIVKLRESGQWTNITDRIAEFAQYARSAEHSAQQDSQRLRRYEKAFKEGKINILNCSTTMEMGVDIGSVSMVMMTNVPPSIASYRQRVGRAGRRGQSSSLAFTFCKDNPLDREAFRKPADYLKRTVSPPKVALSSRPIVQRHVNAYLLRAFILEQSGNAIQMMIGPFLGCPSDPAGLRPILAERPVALFKSWLDLPSVKAAHRAALATLVRRSVLEGETNLVEETRSAIDALEVAFVAEWEGIRALARDEGLKDAGKSRMHIELKRLCEDFLLGALAGQGFLPGHGFPTDVVTFLPAKAPKKDDQDLDGRSRFRSQGPQRSLDLAIRDYAPGSEIVLDGLVHRSEGVTLNWKRPATEEGLVEIQSLKYHWSCRTCGTSDTTRGVPNACTACGSSDLEPVQYLRPSGFTVDFRTKAHADTDVISYVPPEDPKASTRDAPWTALPIPDAGRFRSSREGLVFYANKGPHRCGFSVCLYCGRAEADEQNWTANDPKSRPFYRHKPLRPRKGEAVDVCPGTEQSWKIRSNLTLGHEITTDVFELQPVAALNRAGSTALVIALREGLARELGVEADEMGFSVKQTTGRFGKQAVSMLLFDKAAGGAGFSVSLESKLANVLMEASKVLDCKTPGCTTGCAACVMTSDAPVEENGLDRVGALNFIREHLSFPAALAEEDKFSADAVLSHSVVDEIGEALRDGVAARLSIFATPTFDSAGLTAWSAATDFSNWKHLGYAIDLVLPATVVPGLDAAARLALHAFVLTHGIQLRSGDAPGSHPTMRVLAVVQGQVRTQAWASRDEAACLPGASWAQPSLHLIARGSLARLPDYPSIDPSSLLPLPTTKFASIESELDISIGLFGNRMATHIRSLLDACGLNTTVPITGMTYKDPYVSSPLVARLLIDTLAALTAEKGRGGEIKIITQKLKSSSEHGPPRQASHNWRYEGAAKSVIEAYGRLKRLTVELDHKDTVPHGRYLNIAYGDGTKAQVVFDQGFGAWSPPAGQPMRHDFDFDVSRQVYQISRQSAPVRKSRFGPTYLVAVKL</sequence>
<feature type="domain" description="Helicase C-terminal" evidence="4">
    <location>
        <begin position="993"/>
        <end position="1146"/>
    </location>
</feature>
<dbReference type="GO" id="GO:0043138">
    <property type="term" value="F:3'-5' DNA helicase activity"/>
    <property type="evidence" value="ECO:0007669"/>
    <property type="project" value="TreeGrafter"/>
</dbReference>
<feature type="domain" description="Helicase ATP-binding" evidence="3">
    <location>
        <begin position="110"/>
        <end position="315"/>
    </location>
</feature>
<evidence type="ECO:0000256" key="2">
    <source>
        <dbReference type="ARBA" id="ARBA00022840"/>
    </source>
</evidence>
<dbReference type="Proteomes" id="UP000006512">
    <property type="component" value="Unassembled WGS sequence"/>
</dbReference>
<dbReference type="GO" id="GO:0005524">
    <property type="term" value="F:ATP binding"/>
    <property type="evidence" value="ECO:0007669"/>
    <property type="project" value="UniProtKB-KW"/>
</dbReference>
<keyword evidence="6" id="KW-1185">Reference proteome</keyword>
<dbReference type="SMART" id="SM00487">
    <property type="entry name" value="DEXDc"/>
    <property type="match status" value="1"/>
</dbReference>
<dbReference type="Pfam" id="PF00270">
    <property type="entry name" value="DEAD"/>
    <property type="match status" value="1"/>
</dbReference>
<dbReference type="Pfam" id="PF00271">
    <property type="entry name" value="Helicase_C"/>
    <property type="match status" value="1"/>
</dbReference>
<dbReference type="HOGENOM" id="CLU_001338_2_1_5"/>
<dbReference type="RefSeq" id="WP_006273265.1">
    <property type="nucleotide sequence ID" value="NZ_GL883078.1"/>
</dbReference>
<proteinExistence type="predicted"/>
<evidence type="ECO:0000313" key="5">
    <source>
        <dbReference type="EMBL" id="EGF91079.1"/>
    </source>
</evidence>
<accession>F4QP21</accession>
<organism evidence="5 6">
    <name type="scientific">Asticcacaulis biprosthecium C19</name>
    <dbReference type="NCBI Taxonomy" id="715226"/>
    <lineage>
        <taxon>Bacteria</taxon>
        <taxon>Pseudomonadati</taxon>
        <taxon>Pseudomonadota</taxon>
        <taxon>Alphaproteobacteria</taxon>
        <taxon>Caulobacterales</taxon>
        <taxon>Caulobacteraceae</taxon>
        <taxon>Asticcacaulis</taxon>
    </lineage>
</organism>
<dbReference type="InterPro" id="IPR011545">
    <property type="entry name" value="DEAD/DEAH_box_helicase_dom"/>
</dbReference>
<dbReference type="GO" id="GO:0006289">
    <property type="term" value="P:nucleotide-excision repair"/>
    <property type="evidence" value="ECO:0007669"/>
    <property type="project" value="TreeGrafter"/>
</dbReference>
<keyword evidence="2" id="KW-0067">ATP-binding</keyword>
<keyword evidence="5" id="KW-0378">Hydrolase</keyword>
<dbReference type="eggNOG" id="COG1201">
    <property type="taxonomic scope" value="Bacteria"/>
</dbReference>
<dbReference type="SMART" id="SM00490">
    <property type="entry name" value="HELICc"/>
    <property type="match status" value="1"/>
</dbReference>
<dbReference type="eggNOG" id="COG1205">
    <property type="taxonomic scope" value="Bacteria"/>
</dbReference>
<protein>
    <submittedName>
        <fullName evidence="5">DEAD/DEAH box helicase family protein</fullName>
    </submittedName>
</protein>
<dbReference type="InterPro" id="IPR018973">
    <property type="entry name" value="MZB"/>
</dbReference>
<evidence type="ECO:0000256" key="1">
    <source>
        <dbReference type="ARBA" id="ARBA00022741"/>
    </source>
</evidence>
<dbReference type="EMBL" id="GL883078">
    <property type="protein sequence ID" value="EGF91079.1"/>
    <property type="molecule type" value="Genomic_DNA"/>
</dbReference>
<reference evidence="6" key="1">
    <citation type="submission" date="2011-03" db="EMBL/GenBank/DDBJ databases">
        <title>Draft genome sequence of Brevundimonas diminuta.</title>
        <authorList>
            <person name="Brown P.J.B."/>
            <person name="Buechlein A."/>
            <person name="Hemmerich C."/>
            <person name="Brun Y.V."/>
        </authorList>
    </citation>
    <scope>NUCLEOTIDE SEQUENCE [LARGE SCALE GENOMIC DNA]</scope>
    <source>
        <strain evidence="6">C19</strain>
    </source>
</reference>
<keyword evidence="5" id="KW-0347">Helicase</keyword>
<evidence type="ECO:0000313" key="6">
    <source>
        <dbReference type="Proteomes" id="UP000006512"/>
    </source>
</evidence>
<evidence type="ECO:0000259" key="3">
    <source>
        <dbReference type="PROSITE" id="PS51192"/>
    </source>
</evidence>
<dbReference type="PROSITE" id="PS51194">
    <property type="entry name" value="HELICASE_CTER"/>
    <property type="match status" value="1"/>
</dbReference>
<dbReference type="InterPro" id="IPR001650">
    <property type="entry name" value="Helicase_C-like"/>
</dbReference>
<dbReference type="SUPFAM" id="SSF52540">
    <property type="entry name" value="P-loop containing nucleoside triphosphate hydrolases"/>
    <property type="match status" value="2"/>
</dbReference>
<evidence type="ECO:0000259" key="4">
    <source>
        <dbReference type="PROSITE" id="PS51194"/>
    </source>
</evidence>
<gene>
    <name evidence="5" type="ORF">ABI_24920</name>
</gene>
<dbReference type="Pfam" id="PF09369">
    <property type="entry name" value="MZB"/>
    <property type="match status" value="1"/>
</dbReference>
<dbReference type="STRING" id="715226.ABI_24920"/>
<keyword evidence="1" id="KW-0547">Nucleotide-binding</keyword>
<dbReference type="Gene3D" id="3.40.50.300">
    <property type="entry name" value="P-loop containing nucleotide triphosphate hydrolases"/>
    <property type="match status" value="2"/>
</dbReference>
<dbReference type="InterPro" id="IPR014001">
    <property type="entry name" value="Helicase_ATP-bd"/>
</dbReference>